<name>A0A5M4FJC3_9ACTN</name>
<reference evidence="1" key="1">
    <citation type="submission" date="2019-09" db="EMBL/GenBank/DDBJ databases">
        <authorList>
            <person name="Li J."/>
        </authorList>
    </citation>
    <scope>NUCLEOTIDE SEQUENCE [LARGE SCALE GENOMIC DNA]</scope>
    <source>
        <strain evidence="1">JCM 14732</strain>
    </source>
</reference>
<evidence type="ECO:0000313" key="1">
    <source>
        <dbReference type="EMBL" id="KAA1400247.1"/>
    </source>
</evidence>
<protein>
    <submittedName>
        <fullName evidence="1">Uncharacterized protein</fullName>
    </submittedName>
</protein>
<dbReference type="RefSeq" id="WP_149688341.1">
    <property type="nucleotide sequence ID" value="NZ_SDPQ02000001.1"/>
</dbReference>
<dbReference type="OrthoDB" id="3748195at2"/>
<dbReference type="AlphaFoldDB" id="A0A5M4FJC3"/>
<gene>
    <name evidence="1" type="ORF">ESP70_005855</name>
</gene>
<dbReference type="EMBL" id="SDPQ02000001">
    <property type="protein sequence ID" value="KAA1400247.1"/>
    <property type="molecule type" value="Genomic_DNA"/>
</dbReference>
<accession>A0A5M4FJC3</accession>
<organism evidence="1 2">
    <name type="scientific">Aeromicrobium ginsengisoli</name>
    <dbReference type="NCBI Taxonomy" id="363867"/>
    <lineage>
        <taxon>Bacteria</taxon>
        <taxon>Bacillati</taxon>
        <taxon>Actinomycetota</taxon>
        <taxon>Actinomycetes</taxon>
        <taxon>Propionibacteriales</taxon>
        <taxon>Nocardioidaceae</taxon>
        <taxon>Aeromicrobium</taxon>
    </lineage>
</organism>
<sequence length="107" mass="11563">MTSTPPHAPWTSTYRLSSETRQQRILRAIHRLGHPGIKALGTTGDADPTIVIECASAAAEVRSRQVVMAVDALAVRTETTRAAGAPEAVAPSHPQRFRASDLIRRLL</sequence>
<proteinExistence type="predicted"/>
<dbReference type="Proteomes" id="UP000380867">
    <property type="component" value="Unassembled WGS sequence"/>
</dbReference>
<evidence type="ECO:0000313" key="2">
    <source>
        <dbReference type="Proteomes" id="UP000380867"/>
    </source>
</evidence>
<keyword evidence="2" id="KW-1185">Reference proteome</keyword>
<comment type="caution">
    <text evidence="1">The sequence shown here is derived from an EMBL/GenBank/DDBJ whole genome shotgun (WGS) entry which is preliminary data.</text>
</comment>